<gene>
    <name evidence="2" type="ORF">EXY25_13405</name>
</gene>
<comment type="caution">
    <text evidence="2">The sequence shown here is derived from an EMBL/GenBank/DDBJ whole genome shotgun (WGS) entry which is preliminary data.</text>
</comment>
<proteinExistence type="predicted"/>
<evidence type="ECO:0000313" key="3">
    <source>
        <dbReference type="Proteomes" id="UP000292544"/>
    </source>
</evidence>
<keyword evidence="3" id="KW-1185">Reference proteome</keyword>
<sequence>MMKQQRGFSLIELVIVVIILGILAVTALPKFLNITDEAEAANIEGIAGGFATGVSLVRAQWEAEGRPTADSENSIWYDGVRLYLTEEIVESVSPGYPIADVTGQTYDGIDETHCIQVWEGMLQNPPTVTGTLADLNDPNNKNAFRYFVEVSGGGVNHTCDFYLVTTMEQNAAGNYLNPTTGVGNNFQYFPATGRVTININN</sequence>
<dbReference type="SUPFAM" id="SSF54523">
    <property type="entry name" value="Pili subunits"/>
    <property type="match status" value="1"/>
</dbReference>
<name>A0ABY1WP32_9GAMM</name>
<dbReference type="InterPro" id="IPR012902">
    <property type="entry name" value="N_methyl_site"/>
</dbReference>
<dbReference type="Gene3D" id="3.30.700.10">
    <property type="entry name" value="Glycoprotein, Type 4 Pilin"/>
    <property type="match status" value="1"/>
</dbReference>
<keyword evidence="1" id="KW-0472">Membrane</keyword>
<keyword evidence="1" id="KW-1133">Transmembrane helix</keyword>
<accession>A0ABY1WP32</accession>
<dbReference type="EMBL" id="SHLY01000004">
    <property type="protein sequence ID" value="TAA45195.1"/>
    <property type="molecule type" value="Genomic_DNA"/>
</dbReference>
<reference evidence="3" key="1">
    <citation type="submission" date="2019-02" db="EMBL/GenBank/DDBJ databases">
        <title>Draft genome sequence of Muricauda sp. 176CP4-71.</title>
        <authorList>
            <person name="Park J.-S."/>
        </authorList>
    </citation>
    <scope>NUCLEOTIDE SEQUENCE [LARGE SCALE GENOMIC DNA]</scope>
    <source>
        <strain evidence="3">176GS2-150</strain>
    </source>
</reference>
<dbReference type="Pfam" id="PF07963">
    <property type="entry name" value="N_methyl"/>
    <property type="match status" value="1"/>
</dbReference>
<keyword evidence="1" id="KW-0812">Transmembrane</keyword>
<dbReference type="PROSITE" id="PS00409">
    <property type="entry name" value="PROKAR_NTER_METHYL"/>
    <property type="match status" value="1"/>
</dbReference>
<feature type="transmembrane region" description="Helical" evidence="1">
    <location>
        <begin position="7"/>
        <end position="28"/>
    </location>
</feature>
<evidence type="ECO:0000256" key="1">
    <source>
        <dbReference type="SAM" id="Phobius"/>
    </source>
</evidence>
<protein>
    <submittedName>
        <fullName evidence="2">Type II secretion system protein</fullName>
    </submittedName>
</protein>
<dbReference type="InterPro" id="IPR045584">
    <property type="entry name" value="Pilin-like"/>
</dbReference>
<organism evidence="2 3">
    <name type="scientific">Corallincola spongiicola</name>
    <dbReference type="NCBI Taxonomy" id="2520508"/>
    <lineage>
        <taxon>Bacteria</taxon>
        <taxon>Pseudomonadati</taxon>
        <taxon>Pseudomonadota</taxon>
        <taxon>Gammaproteobacteria</taxon>
        <taxon>Alteromonadales</taxon>
        <taxon>Psychromonadaceae</taxon>
        <taxon>Corallincola</taxon>
    </lineage>
</organism>
<evidence type="ECO:0000313" key="2">
    <source>
        <dbReference type="EMBL" id="TAA45195.1"/>
    </source>
</evidence>
<dbReference type="NCBIfam" id="TIGR02532">
    <property type="entry name" value="IV_pilin_GFxxxE"/>
    <property type="match status" value="1"/>
</dbReference>
<dbReference type="Proteomes" id="UP000292544">
    <property type="component" value="Unassembled WGS sequence"/>
</dbReference>